<feature type="domain" description="DUF1980" evidence="2">
    <location>
        <begin position="7"/>
        <end position="59"/>
    </location>
</feature>
<keyword evidence="1" id="KW-0472">Membrane</keyword>
<dbReference type="EMBL" id="MPDK01000022">
    <property type="protein sequence ID" value="PWI56960.1"/>
    <property type="molecule type" value="Genomic_DNA"/>
</dbReference>
<feature type="transmembrane region" description="Helical" evidence="1">
    <location>
        <begin position="12"/>
        <end position="32"/>
    </location>
</feature>
<dbReference type="Pfam" id="PF09323">
    <property type="entry name" value="DUF1980"/>
    <property type="match status" value="1"/>
</dbReference>
<evidence type="ECO:0000313" key="3">
    <source>
        <dbReference type="EMBL" id="PWI56960.1"/>
    </source>
</evidence>
<proteinExistence type="predicted"/>
<evidence type="ECO:0000256" key="1">
    <source>
        <dbReference type="SAM" id="Phobius"/>
    </source>
</evidence>
<feature type="transmembrane region" description="Helical" evidence="1">
    <location>
        <begin position="70"/>
        <end position="93"/>
    </location>
</feature>
<dbReference type="Proteomes" id="UP000245380">
    <property type="component" value="Unassembled WGS sequence"/>
</dbReference>
<keyword evidence="1" id="KW-1133">Transmembrane helix</keyword>
<dbReference type="AlphaFoldDB" id="A0A2U3D6P9"/>
<comment type="caution">
    <text evidence="3">The sequence shown here is derived from an EMBL/GenBank/DDBJ whole genome shotgun (WGS) entry which is preliminary data.</text>
</comment>
<accession>A0A2U3D6P9</accession>
<evidence type="ECO:0000259" key="2">
    <source>
        <dbReference type="Pfam" id="PF09323"/>
    </source>
</evidence>
<sequence>MRSERYLRFSILLLYGVSLFHLVWTGTMYHYIGTMMAPFEVAALVVIWLLIGLSLGSLRTIESPESERDSWLQGILFAAFALPPAAYLLTAWFL</sequence>
<dbReference type="RefSeq" id="WP_181363085.1">
    <property type="nucleotide sequence ID" value="NZ_MPDK01000022.1"/>
</dbReference>
<evidence type="ECO:0000313" key="4">
    <source>
        <dbReference type="Proteomes" id="UP000245380"/>
    </source>
</evidence>
<organism evidence="3 4">
    <name type="scientific">Sulfoacidibacillus thermotolerans</name>
    <name type="common">Acidibacillus sulfuroxidans</name>
    <dbReference type="NCBI Taxonomy" id="1765684"/>
    <lineage>
        <taxon>Bacteria</taxon>
        <taxon>Bacillati</taxon>
        <taxon>Bacillota</taxon>
        <taxon>Bacilli</taxon>
        <taxon>Bacillales</taxon>
        <taxon>Alicyclobacillaceae</taxon>
        <taxon>Sulfoacidibacillus</taxon>
    </lineage>
</organism>
<feature type="transmembrane region" description="Helical" evidence="1">
    <location>
        <begin position="38"/>
        <end position="58"/>
    </location>
</feature>
<protein>
    <recommendedName>
        <fullName evidence="2">DUF1980 domain-containing protein</fullName>
    </recommendedName>
</protein>
<dbReference type="InterPro" id="IPR048493">
    <property type="entry name" value="DUF1980_N"/>
</dbReference>
<gene>
    <name evidence="3" type="ORF">BM613_11190</name>
</gene>
<keyword evidence="4" id="KW-1185">Reference proteome</keyword>
<keyword evidence="1" id="KW-0812">Transmembrane</keyword>
<reference evidence="3 4" key="1">
    <citation type="submission" date="2016-11" db="EMBL/GenBank/DDBJ databases">
        <title>Comparative genomics of Acidibacillus ferroxidans species.</title>
        <authorList>
            <person name="Oliveira G."/>
            <person name="Nunes G."/>
            <person name="Oliveira R."/>
            <person name="Araujo F."/>
            <person name="Salim A."/>
            <person name="Scholte L."/>
            <person name="Morais D."/>
            <person name="Nancucheo I."/>
            <person name="Johnson D.B."/>
            <person name="Grail B."/>
            <person name="Bittencourt J."/>
            <person name="Valadares R."/>
        </authorList>
    </citation>
    <scope>NUCLEOTIDE SEQUENCE [LARGE SCALE GENOMIC DNA]</scope>
    <source>
        <strain evidence="3 4">Y002</strain>
    </source>
</reference>
<name>A0A2U3D6P9_SULT2</name>